<reference evidence="9" key="1">
    <citation type="submission" date="2019-02" db="EMBL/GenBank/DDBJ databases">
        <title>Glaciihabitans arcticus sp. nov., a psychrotolerant bacterium isolated from polar soil.</title>
        <authorList>
            <person name="Dahal R.H."/>
        </authorList>
    </citation>
    <scope>NUCLEOTIDE SEQUENCE [LARGE SCALE GENOMIC DNA]</scope>
    <source>
        <strain evidence="9">RP-3-7</strain>
    </source>
</reference>
<evidence type="ECO:0000313" key="9">
    <source>
        <dbReference type="Proteomes" id="UP000294194"/>
    </source>
</evidence>
<evidence type="ECO:0000256" key="4">
    <source>
        <dbReference type="ARBA" id="ARBA00022840"/>
    </source>
</evidence>
<dbReference type="InterPro" id="IPR027417">
    <property type="entry name" value="P-loop_NTPase"/>
</dbReference>
<sequence length="223" mass="22543">MTTTVITEHSARATRLHPPLLAVTGLTAHALGRAGVTDVSLDLTSGSIHGVYAAAGAGASTLTAVIAGELVPTAGSIALDGSSAPTPRDLLRGGVTVLRSRSSLLPGRSIAANIFLGREPRWCGLVDLETMRADAAATLSALGASLDLDARVALLSRSEQRLVELARAFASDARLVVVDDTRTEPDAALSPALAALAANGAAVLRISADIAELVAGSHSVSSI</sequence>
<dbReference type="Gene3D" id="3.40.50.300">
    <property type="entry name" value="P-loop containing nucleotide triphosphate hydrolases"/>
    <property type="match status" value="1"/>
</dbReference>
<evidence type="ECO:0000256" key="3">
    <source>
        <dbReference type="ARBA" id="ARBA00022741"/>
    </source>
</evidence>
<evidence type="ECO:0000256" key="2">
    <source>
        <dbReference type="ARBA" id="ARBA00022475"/>
    </source>
</evidence>
<evidence type="ECO:0000256" key="6">
    <source>
        <dbReference type="ARBA" id="ARBA00023136"/>
    </source>
</evidence>
<dbReference type="RefSeq" id="WP_130983065.1">
    <property type="nucleotide sequence ID" value="NZ_SISG01000002.1"/>
</dbReference>
<dbReference type="PANTHER" id="PTHR43790:SF3">
    <property type="entry name" value="D-ALLOSE IMPORT ATP-BINDING PROTEIN ALSA-RELATED"/>
    <property type="match status" value="1"/>
</dbReference>
<dbReference type="PANTHER" id="PTHR43790">
    <property type="entry name" value="CARBOHYDRATE TRANSPORT ATP-BINDING PROTEIN MG119-RELATED"/>
    <property type="match status" value="1"/>
</dbReference>
<dbReference type="Pfam" id="PF00005">
    <property type="entry name" value="ABC_tran"/>
    <property type="match status" value="1"/>
</dbReference>
<accession>A0A4Q9GRS5</accession>
<evidence type="ECO:0000256" key="5">
    <source>
        <dbReference type="ARBA" id="ARBA00022967"/>
    </source>
</evidence>
<keyword evidence="1" id="KW-0813">Transport</keyword>
<keyword evidence="3" id="KW-0547">Nucleotide-binding</keyword>
<organism evidence="8 9">
    <name type="scientific">Glaciihabitans arcticus</name>
    <dbReference type="NCBI Taxonomy" id="2668039"/>
    <lineage>
        <taxon>Bacteria</taxon>
        <taxon>Bacillati</taxon>
        <taxon>Actinomycetota</taxon>
        <taxon>Actinomycetes</taxon>
        <taxon>Micrococcales</taxon>
        <taxon>Microbacteriaceae</taxon>
        <taxon>Glaciihabitans</taxon>
    </lineage>
</organism>
<dbReference type="InterPro" id="IPR050107">
    <property type="entry name" value="ABC_carbohydrate_import_ATPase"/>
</dbReference>
<dbReference type="PROSITE" id="PS50893">
    <property type="entry name" value="ABC_TRANSPORTER_2"/>
    <property type="match status" value="1"/>
</dbReference>
<evidence type="ECO:0000259" key="7">
    <source>
        <dbReference type="PROSITE" id="PS50893"/>
    </source>
</evidence>
<dbReference type="Proteomes" id="UP000294194">
    <property type="component" value="Unassembled WGS sequence"/>
</dbReference>
<dbReference type="GO" id="GO:0016887">
    <property type="term" value="F:ATP hydrolysis activity"/>
    <property type="evidence" value="ECO:0007669"/>
    <property type="project" value="InterPro"/>
</dbReference>
<feature type="domain" description="ABC transporter" evidence="7">
    <location>
        <begin position="21"/>
        <end position="223"/>
    </location>
</feature>
<dbReference type="GO" id="GO:0005524">
    <property type="term" value="F:ATP binding"/>
    <property type="evidence" value="ECO:0007669"/>
    <property type="project" value="UniProtKB-KW"/>
</dbReference>
<proteinExistence type="predicted"/>
<dbReference type="InterPro" id="IPR003439">
    <property type="entry name" value="ABC_transporter-like_ATP-bd"/>
</dbReference>
<evidence type="ECO:0000256" key="1">
    <source>
        <dbReference type="ARBA" id="ARBA00022448"/>
    </source>
</evidence>
<evidence type="ECO:0000313" key="8">
    <source>
        <dbReference type="EMBL" id="TBN55494.1"/>
    </source>
</evidence>
<dbReference type="AlphaFoldDB" id="A0A4Q9GRS5"/>
<dbReference type="EMBL" id="SISG01000002">
    <property type="protein sequence ID" value="TBN55494.1"/>
    <property type="molecule type" value="Genomic_DNA"/>
</dbReference>
<gene>
    <name evidence="8" type="ORF">EYE40_14945</name>
</gene>
<keyword evidence="6" id="KW-0472">Membrane</keyword>
<keyword evidence="5" id="KW-1278">Translocase</keyword>
<dbReference type="SUPFAM" id="SSF52540">
    <property type="entry name" value="P-loop containing nucleoside triphosphate hydrolases"/>
    <property type="match status" value="1"/>
</dbReference>
<protein>
    <submittedName>
        <fullName evidence="8">ATP-binding cassette domain-containing protein</fullName>
    </submittedName>
</protein>
<keyword evidence="9" id="KW-1185">Reference proteome</keyword>
<comment type="caution">
    <text evidence="8">The sequence shown here is derived from an EMBL/GenBank/DDBJ whole genome shotgun (WGS) entry which is preliminary data.</text>
</comment>
<name>A0A4Q9GRS5_9MICO</name>
<keyword evidence="2" id="KW-1003">Cell membrane</keyword>
<keyword evidence="4 8" id="KW-0067">ATP-binding</keyword>